<proteinExistence type="predicted"/>
<comment type="caution">
    <text evidence="1">The sequence shown here is derived from an EMBL/GenBank/DDBJ whole genome shotgun (WGS) entry which is preliminary data.</text>
</comment>
<keyword evidence="2" id="KW-1185">Reference proteome</keyword>
<dbReference type="EMBL" id="CM055735">
    <property type="protein sequence ID" value="KAJ8008340.1"/>
    <property type="molecule type" value="Genomic_DNA"/>
</dbReference>
<gene>
    <name evidence="1" type="ORF">DPEC_G00103810</name>
</gene>
<protein>
    <submittedName>
        <fullName evidence="1">Uncharacterized protein</fullName>
    </submittedName>
</protein>
<sequence length="751" mass="84279">MDMHCKIKVGFLKDLLGILLICATVNDTLPLAPVGTFQTECHERHFWLVVKSGFLSLIVRFEVEDHRGIHFLSGQQATECGYTVFFNHHGDLVFRASFLACHVDNQGDSDVHLKGWLVAKQLDGKDLAYPFHLQCSPHWPWASREIVCEENYMEVSVKRPVPAPLPSDVMKSWVVFHRPGLPQDESRPRPVTEASDHGYRISESNSRIAMRCPYSSPFSFTFKDKGVELEVVNATILYPHQGKVLAVSVTVACPVNEATLDGTHLLWSVPDILTPLVREWPRNRGMRIGVETRVLTECAIRERGYQLRLRNGLAEVSIPFGAEGTHIKSGVLDGQYSQSVSIDLFYLHQWEDENWPLTQHRSFRFLRTPYVPWTVIDNTSRSQEVFSVTLGVFPPDVSLHNVTVGGQGEPFSWDQVLHPNKTHSYQLHVPFSHPRVLQLGNKAHRKYSLSLTFALSISPHGEAFYHNVTVVSDYEEPTALPTIPMAAPPRLESKCTQSGFLVLLRYGTQGRSWELFLGARQLDWELIKTGGFTVETEEEHFSVGIPLFSPGVIFQKLSLQGLVAQVVVSVVDIDTLKVEDRVIQSCSFPVRELQVCLPDRRMVIVTDTSRAVPPTHPNRTSLLDPSCVPRETDGIRALFNFSLDSCGTTETVKGDYLVYENRVLYLEEALYGDDPLNHNDGLIVQCRYPKSDIATKPVTSTFDLSPVLPLKLTHSEALDSSVWQYVVVVVVVVVGVAVLLVGALITVKMCH</sequence>
<dbReference type="Proteomes" id="UP001157502">
    <property type="component" value="Chromosome 8"/>
</dbReference>
<evidence type="ECO:0000313" key="1">
    <source>
        <dbReference type="EMBL" id="KAJ8008340.1"/>
    </source>
</evidence>
<accession>A0ACC2GXU9</accession>
<name>A0ACC2GXU9_DALPE</name>
<evidence type="ECO:0000313" key="2">
    <source>
        <dbReference type="Proteomes" id="UP001157502"/>
    </source>
</evidence>
<reference evidence="1" key="1">
    <citation type="submission" date="2021-05" db="EMBL/GenBank/DDBJ databases">
        <authorList>
            <person name="Pan Q."/>
            <person name="Jouanno E."/>
            <person name="Zahm M."/>
            <person name="Klopp C."/>
            <person name="Cabau C."/>
            <person name="Louis A."/>
            <person name="Berthelot C."/>
            <person name="Parey E."/>
            <person name="Roest Crollius H."/>
            <person name="Montfort J."/>
            <person name="Robinson-Rechavi M."/>
            <person name="Bouchez O."/>
            <person name="Lampietro C."/>
            <person name="Lopez Roques C."/>
            <person name="Donnadieu C."/>
            <person name="Postlethwait J."/>
            <person name="Bobe J."/>
            <person name="Dillon D."/>
            <person name="Chandos A."/>
            <person name="von Hippel F."/>
            <person name="Guiguen Y."/>
        </authorList>
    </citation>
    <scope>NUCLEOTIDE SEQUENCE</scope>
    <source>
        <strain evidence="1">YG-Jan2019</strain>
    </source>
</reference>
<organism evidence="1 2">
    <name type="scientific">Dallia pectoralis</name>
    <name type="common">Alaska blackfish</name>
    <dbReference type="NCBI Taxonomy" id="75939"/>
    <lineage>
        <taxon>Eukaryota</taxon>
        <taxon>Metazoa</taxon>
        <taxon>Chordata</taxon>
        <taxon>Craniata</taxon>
        <taxon>Vertebrata</taxon>
        <taxon>Euteleostomi</taxon>
        <taxon>Actinopterygii</taxon>
        <taxon>Neopterygii</taxon>
        <taxon>Teleostei</taxon>
        <taxon>Protacanthopterygii</taxon>
        <taxon>Esociformes</taxon>
        <taxon>Umbridae</taxon>
        <taxon>Dallia</taxon>
    </lineage>
</organism>